<protein>
    <recommendedName>
        <fullName evidence="4">PLD phosphodiesterase domain-containing protein</fullName>
    </recommendedName>
</protein>
<dbReference type="AlphaFoldDB" id="X0YPB3"/>
<dbReference type="InterPro" id="IPR025202">
    <property type="entry name" value="PLD-like_dom"/>
</dbReference>
<dbReference type="SUPFAM" id="SSF56024">
    <property type="entry name" value="Phospholipase D/nuclease"/>
    <property type="match status" value="2"/>
</dbReference>
<dbReference type="InterPro" id="IPR051406">
    <property type="entry name" value="PLD_domain"/>
</dbReference>
<dbReference type="Gene3D" id="3.30.870.10">
    <property type="entry name" value="Endonuclease Chain A"/>
    <property type="match status" value="2"/>
</dbReference>
<accession>X0YPB3</accession>
<dbReference type="PANTHER" id="PTHR43856">
    <property type="entry name" value="CARDIOLIPIN HYDROLASE"/>
    <property type="match status" value="1"/>
</dbReference>
<dbReference type="Pfam" id="PF13091">
    <property type="entry name" value="PLDc_2"/>
    <property type="match status" value="1"/>
</dbReference>
<feature type="non-terminal residue" evidence="5">
    <location>
        <position position="245"/>
    </location>
</feature>
<dbReference type="PROSITE" id="PS50035">
    <property type="entry name" value="PLD"/>
    <property type="match status" value="1"/>
</dbReference>
<sequence>LDSLEIAEAIIKARQRKVRVRLVLEGDYLTVRRAVENPFESGGTHEINRLIHDAVLRTHINVKSDFNPSIFHQKFIVRDGSALLTGSTNFTDTGTSTNLNHLVIIDDEDVARIYSREFREIMQGHFGKLDEGHDPAPDVVRVSEVPVKILFAPDHNPEMEIMKQMAKTRKRIDFAMFTFSESSGIDDQMIALSRGGIKIRGALDGRMANQVWAARHGLLEEAIGIKLWTVPSQGALRKLHHKLMV</sequence>
<evidence type="ECO:0000256" key="2">
    <source>
        <dbReference type="ARBA" id="ARBA00022963"/>
    </source>
</evidence>
<reference evidence="5" key="1">
    <citation type="journal article" date="2014" name="Front. Microbiol.">
        <title>High frequency of phylogenetically diverse reductive dehalogenase-homologous genes in deep subseafloor sedimentary metagenomes.</title>
        <authorList>
            <person name="Kawai M."/>
            <person name="Futagami T."/>
            <person name="Toyoda A."/>
            <person name="Takaki Y."/>
            <person name="Nishi S."/>
            <person name="Hori S."/>
            <person name="Arai W."/>
            <person name="Tsubouchi T."/>
            <person name="Morono Y."/>
            <person name="Uchiyama I."/>
            <person name="Ito T."/>
            <person name="Fujiyama A."/>
            <person name="Inagaki F."/>
            <person name="Takami H."/>
        </authorList>
    </citation>
    <scope>NUCLEOTIDE SEQUENCE</scope>
    <source>
        <strain evidence="5">Expedition CK06-06</strain>
    </source>
</reference>
<comment type="caution">
    <text evidence="5">The sequence shown here is derived from an EMBL/GenBank/DDBJ whole genome shotgun (WGS) entry which is preliminary data.</text>
</comment>
<evidence type="ECO:0000313" key="5">
    <source>
        <dbReference type="EMBL" id="GAG38551.1"/>
    </source>
</evidence>
<keyword evidence="1" id="KW-0378">Hydrolase</keyword>
<gene>
    <name evidence="5" type="ORF">S01H1_71068</name>
</gene>
<proteinExistence type="predicted"/>
<keyword evidence="2" id="KW-0442">Lipid degradation</keyword>
<dbReference type="GO" id="GO:0016891">
    <property type="term" value="F:RNA endonuclease activity producing 5'-phosphomonoesters, hydrolytic mechanism"/>
    <property type="evidence" value="ECO:0007669"/>
    <property type="project" value="TreeGrafter"/>
</dbReference>
<evidence type="ECO:0000256" key="1">
    <source>
        <dbReference type="ARBA" id="ARBA00022801"/>
    </source>
</evidence>
<organism evidence="5">
    <name type="scientific">marine sediment metagenome</name>
    <dbReference type="NCBI Taxonomy" id="412755"/>
    <lineage>
        <taxon>unclassified sequences</taxon>
        <taxon>metagenomes</taxon>
        <taxon>ecological metagenomes</taxon>
    </lineage>
</organism>
<dbReference type="InterPro" id="IPR001736">
    <property type="entry name" value="PLipase_D/transphosphatidylase"/>
</dbReference>
<evidence type="ECO:0000256" key="3">
    <source>
        <dbReference type="ARBA" id="ARBA00023098"/>
    </source>
</evidence>
<dbReference type="GO" id="GO:0016042">
    <property type="term" value="P:lipid catabolic process"/>
    <property type="evidence" value="ECO:0007669"/>
    <property type="project" value="UniProtKB-KW"/>
</dbReference>
<dbReference type="EMBL" id="BARS01047300">
    <property type="protein sequence ID" value="GAG38551.1"/>
    <property type="molecule type" value="Genomic_DNA"/>
</dbReference>
<dbReference type="PANTHER" id="PTHR43856:SF1">
    <property type="entry name" value="MITOCHONDRIAL CARDIOLIPIN HYDROLASE"/>
    <property type="match status" value="1"/>
</dbReference>
<feature type="non-terminal residue" evidence="5">
    <location>
        <position position="1"/>
    </location>
</feature>
<keyword evidence="3" id="KW-0443">Lipid metabolism</keyword>
<name>X0YPB3_9ZZZZ</name>
<evidence type="ECO:0000259" key="4">
    <source>
        <dbReference type="PROSITE" id="PS50035"/>
    </source>
</evidence>
<feature type="domain" description="PLD phosphodiesterase" evidence="4">
    <location>
        <begin position="67"/>
        <end position="94"/>
    </location>
</feature>